<name>A0A7X0VVK4_9BACL</name>
<dbReference type="SUPFAM" id="SSF46689">
    <property type="entry name" value="Homeodomain-like"/>
    <property type="match status" value="1"/>
</dbReference>
<dbReference type="AlphaFoldDB" id="A0A7X0VVK4"/>
<feature type="domain" description="HTH tetR-type" evidence="3">
    <location>
        <begin position="16"/>
        <end position="76"/>
    </location>
</feature>
<dbReference type="GO" id="GO:0003677">
    <property type="term" value="F:DNA binding"/>
    <property type="evidence" value="ECO:0007669"/>
    <property type="project" value="UniProtKB-UniRule"/>
</dbReference>
<comment type="caution">
    <text evidence="4">The sequence shown here is derived from an EMBL/GenBank/DDBJ whole genome shotgun (WGS) entry which is preliminary data.</text>
</comment>
<evidence type="ECO:0000256" key="2">
    <source>
        <dbReference type="PROSITE-ProRule" id="PRU00335"/>
    </source>
</evidence>
<dbReference type="InterPro" id="IPR001647">
    <property type="entry name" value="HTH_TetR"/>
</dbReference>
<keyword evidence="1 2" id="KW-0238">DNA-binding</keyword>
<protein>
    <submittedName>
        <fullName evidence="4">TetR/AcrR family transcriptional regulator</fullName>
    </submittedName>
</protein>
<evidence type="ECO:0000256" key="1">
    <source>
        <dbReference type="ARBA" id="ARBA00023125"/>
    </source>
</evidence>
<organism evidence="4 5">
    <name type="scientific">Cohnella zeiphila</name>
    <dbReference type="NCBI Taxonomy" id="2761120"/>
    <lineage>
        <taxon>Bacteria</taxon>
        <taxon>Bacillati</taxon>
        <taxon>Bacillota</taxon>
        <taxon>Bacilli</taxon>
        <taxon>Bacillales</taxon>
        <taxon>Paenibacillaceae</taxon>
        <taxon>Cohnella</taxon>
    </lineage>
</organism>
<feature type="DNA-binding region" description="H-T-H motif" evidence="2">
    <location>
        <begin position="39"/>
        <end position="58"/>
    </location>
</feature>
<dbReference type="PROSITE" id="PS50977">
    <property type="entry name" value="HTH_TETR_2"/>
    <property type="match status" value="1"/>
</dbReference>
<reference evidence="4 5" key="1">
    <citation type="submission" date="2020-08" db="EMBL/GenBank/DDBJ databases">
        <title>Cohnella phylogeny.</title>
        <authorList>
            <person name="Dunlap C."/>
        </authorList>
    </citation>
    <scope>NUCLEOTIDE SEQUENCE [LARGE SCALE GENOMIC DNA]</scope>
    <source>
        <strain evidence="4 5">CBP 2801</strain>
    </source>
</reference>
<evidence type="ECO:0000313" key="4">
    <source>
        <dbReference type="EMBL" id="MBB6732066.1"/>
    </source>
</evidence>
<dbReference type="InterPro" id="IPR009057">
    <property type="entry name" value="Homeodomain-like_sf"/>
</dbReference>
<evidence type="ECO:0000259" key="3">
    <source>
        <dbReference type="PROSITE" id="PS50977"/>
    </source>
</evidence>
<dbReference type="Proteomes" id="UP000564644">
    <property type="component" value="Unassembled WGS sequence"/>
</dbReference>
<dbReference type="Gene3D" id="1.10.357.10">
    <property type="entry name" value="Tetracycline Repressor, domain 2"/>
    <property type="match status" value="1"/>
</dbReference>
<keyword evidence="5" id="KW-1185">Reference proteome</keyword>
<gene>
    <name evidence="4" type="ORF">H7C18_14185</name>
</gene>
<proteinExistence type="predicted"/>
<accession>A0A7X0VVK4</accession>
<sequence length="224" mass="26667">MSLVGIKGRYFSVRKAVSVDTYVEKIKPIIRRTRFSQLKVDDLAKYMDISKATLYKHFPSKDDIIEQVVNYYIDYSKKADTEVKDDSLSFWDRFQKTFLQTLMCVTFISDLFLQDLKEFYPRHFEKLTVALQNRNKSLQTFFESGMEQQIFNRFNAVLFMVQDDAVLRRFIEPSFSIQYDITLKQAIMDFYNMKLYQLLKPEYLKMIDDSDMETKIVNILQAIS</sequence>
<evidence type="ECO:0000313" key="5">
    <source>
        <dbReference type="Proteomes" id="UP000564644"/>
    </source>
</evidence>
<dbReference type="Pfam" id="PF00440">
    <property type="entry name" value="TetR_N"/>
    <property type="match status" value="1"/>
</dbReference>
<dbReference type="EMBL" id="JACJVO010000017">
    <property type="protein sequence ID" value="MBB6732066.1"/>
    <property type="molecule type" value="Genomic_DNA"/>
</dbReference>